<dbReference type="GO" id="GO:0008381">
    <property type="term" value="F:mechanosensitive monoatomic ion channel activity"/>
    <property type="evidence" value="ECO:0007669"/>
    <property type="project" value="InterPro"/>
</dbReference>
<keyword evidence="3" id="KW-1003">Cell membrane</keyword>
<proteinExistence type="inferred from homology"/>
<feature type="domain" description="Mechanosensitive ion channel MscS C-terminal" evidence="9">
    <location>
        <begin position="178"/>
        <end position="259"/>
    </location>
</feature>
<comment type="subcellular location">
    <subcellularLocation>
        <location evidence="1">Cell membrane</location>
        <topology evidence="1">Multi-pass membrane protein</topology>
    </subcellularLocation>
</comment>
<dbReference type="InterPro" id="IPR049278">
    <property type="entry name" value="MS_channel_C"/>
</dbReference>
<accession>A0A4R2LE07</accession>
<dbReference type="PANTHER" id="PTHR30221:SF1">
    <property type="entry name" value="SMALL-CONDUCTANCE MECHANOSENSITIVE CHANNEL"/>
    <property type="match status" value="1"/>
</dbReference>
<dbReference type="InterPro" id="IPR049142">
    <property type="entry name" value="MS_channel_1st"/>
</dbReference>
<protein>
    <submittedName>
        <fullName evidence="11">Small conductance mechanosensitive channel</fullName>
    </submittedName>
</protein>
<reference evidence="11 12" key="1">
    <citation type="submission" date="2019-03" db="EMBL/GenBank/DDBJ databases">
        <title>Genomic Encyclopedia of Type Strains, Phase IV (KMG-IV): sequencing the most valuable type-strain genomes for metagenomic binning, comparative biology and taxonomic classification.</title>
        <authorList>
            <person name="Goeker M."/>
        </authorList>
    </citation>
    <scope>NUCLEOTIDE SEQUENCE [LARGE SCALE GENOMIC DNA]</scope>
    <source>
        <strain evidence="11 12">DSM 28559</strain>
    </source>
</reference>
<dbReference type="Gene3D" id="1.10.287.1260">
    <property type="match status" value="1"/>
</dbReference>
<evidence type="ECO:0000256" key="7">
    <source>
        <dbReference type="SAM" id="Phobius"/>
    </source>
</evidence>
<evidence type="ECO:0000256" key="6">
    <source>
        <dbReference type="ARBA" id="ARBA00023136"/>
    </source>
</evidence>
<keyword evidence="5 7" id="KW-1133">Transmembrane helix</keyword>
<keyword evidence="4 7" id="KW-0812">Transmembrane</keyword>
<dbReference type="RefSeq" id="WP_132090354.1">
    <property type="nucleotide sequence ID" value="NZ_JANKAQ010000004.1"/>
</dbReference>
<evidence type="ECO:0000313" key="11">
    <source>
        <dbReference type="EMBL" id="TCO85060.1"/>
    </source>
</evidence>
<keyword evidence="12" id="KW-1185">Reference proteome</keyword>
<dbReference type="Gene3D" id="3.30.70.100">
    <property type="match status" value="1"/>
</dbReference>
<keyword evidence="6 7" id="KW-0472">Membrane</keyword>
<evidence type="ECO:0000256" key="2">
    <source>
        <dbReference type="ARBA" id="ARBA00008017"/>
    </source>
</evidence>
<comment type="similarity">
    <text evidence="2">Belongs to the MscS (TC 1.A.23) family.</text>
</comment>
<evidence type="ECO:0000256" key="5">
    <source>
        <dbReference type="ARBA" id="ARBA00022989"/>
    </source>
</evidence>
<dbReference type="AlphaFoldDB" id="A0A4R2LE07"/>
<feature type="domain" description="Mechanosensitive ion channel MscS" evidence="8">
    <location>
        <begin position="105"/>
        <end position="170"/>
    </location>
</feature>
<evidence type="ECO:0000256" key="3">
    <source>
        <dbReference type="ARBA" id="ARBA00022475"/>
    </source>
</evidence>
<dbReference type="PANTHER" id="PTHR30221">
    <property type="entry name" value="SMALL-CONDUCTANCE MECHANOSENSITIVE CHANNEL"/>
    <property type="match status" value="1"/>
</dbReference>
<evidence type="ECO:0000256" key="4">
    <source>
        <dbReference type="ARBA" id="ARBA00022692"/>
    </source>
</evidence>
<evidence type="ECO:0000259" key="10">
    <source>
        <dbReference type="Pfam" id="PF21088"/>
    </source>
</evidence>
<comment type="caution">
    <text evidence="11">The sequence shown here is derived from an EMBL/GenBank/DDBJ whole genome shotgun (WGS) entry which is preliminary data.</text>
</comment>
<sequence>MNTDTISQILELSIGSLSVEKLFYILLLTLLCYIVSKILLKIFKRIIQRFSPDRSIQVFLNNGLKILLIFISIIIITEYLGIPTTSLVALLSVASLAISLSVQGLLSNVAGGLTILFTRPFAVGDYIKLDSLSGKVTQTGLIYTQLLTPENKTVFLPNSQVAEGRIINYTSQTQRRIEIFVGASYNAPVEDVKEALHEAIRSFPDLIQEPLPAVHVRNYQDSSIQYVIHAWVPTELYWDAYYILMEEIKKSFDRHHIAMDYPHMNIHMIGDENNG</sequence>
<dbReference type="InterPro" id="IPR006685">
    <property type="entry name" value="MscS_channel_2nd"/>
</dbReference>
<dbReference type="OrthoDB" id="9809206at2"/>
<gene>
    <name evidence="11" type="ORF">EV212_104115</name>
</gene>
<name>A0A4R2LE07_9FIRM</name>
<dbReference type="Pfam" id="PF21088">
    <property type="entry name" value="MS_channel_1st"/>
    <property type="match status" value="1"/>
</dbReference>
<dbReference type="SUPFAM" id="SSF82689">
    <property type="entry name" value="Mechanosensitive channel protein MscS (YggB), C-terminal domain"/>
    <property type="match status" value="1"/>
</dbReference>
<evidence type="ECO:0000313" key="12">
    <source>
        <dbReference type="Proteomes" id="UP000295711"/>
    </source>
</evidence>
<feature type="transmembrane region" description="Helical" evidence="7">
    <location>
        <begin position="22"/>
        <end position="43"/>
    </location>
</feature>
<dbReference type="Gene3D" id="2.30.30.60">
    <property type="match status" value="1"/>
</dbReference>
<evidence type="ECO:0000259" key="9">
    <source>
        <dbReference type="Pfam" id="PF21082"/>
    </source>
</evidence>
<feature type="domain" description="Mechanosensitive ion channel transmembrane helices 2/3" evidence="10">
    <location>
        <begin position="63"/>
        <end position="100"/>
    </location>
</feature>
<dbReference type="InterPro" id="IPR011014">
    <property type="entry name" value="MscS_channel_TM-2"/>
</dbReference>
<dbReference type="InterPro" id="IPR023408">
    <property type="entry name" value="MscS_beta-dom_sf"/>
</dbReference>
<dbReference type="GO" id="GO:0005886">
    <property type="term" value="C:plasma membrane"/>
    <property type="evidence" value="ECO:0007669"/>
    <property type="project" value="UniProtKB-SubCell"/>
</dbReference>
<dbReference type="Proteomes" id="UP000295711">
    <property type="component" value="Unassembled WGS sequence"/>
</dbReference>
<dbReference type="EMBL" id="SLXA01000004">
    <property type="protein sequence ID" value="TCO85060.1"/>
    <property type="molecule type" value="Genomic_DNA"/>
</dbReference>
<dbReference type="Pfam" id="PF21082">
    <property type="entry name" value="MS_channel_3rd"/>
    <property type="match status" value="1"/>
</dbReference>
<dbReference type="SUPFAM" id="SSF82861">
    <property type="entry name" value="Mechanosensitive channel protein MscS (YggB), transmembrane region"/>
    <property type="match status" value="1"/>
</dbReference>
<dbReference type="InterPro" id="IPR011066">
    <property type="entry name" value="MscS_channel_C_sf"/>
</dbReference>
<dbReference type="Pfam" id="PF00924">
    <property type="entry name" value="MS_channel_2nd"/>
    <property type="match status" value="1"/>
</dbReference>
<dbReference type="InterPro" id="IPR010920">
    <property type="entry name" value="LSM_dom_sf"/>
</dbReference>
<dbReference type="SUPFAM" id="SSF50182">
    <property type="entry name" value="Sm-like ribonucleoproteins"/>
    <property type="match status" value="1"/>
</dbReference>
<dbReference type="InterPro" id="IPR045275">
    <property type="entry name" value="MscS_archaea/bacteria_type"/>
</dbReference>
<feature type="transmembrane region" description="Helical" evidence="7">
    <location>
        <begin position="64"/>
        <end position="82"/>
    </location>
</feature>
<organism evidence="11 12">
    <name type="scientific">Frisingicoccus caecimuris</name>
    <dbReference type="NCBI Taxonomy" id="1796636"/>
    <lineage>
        <taxon>Bacteria</taxon>
        <taxon>Bacillati</taxon>
        <taxon>Bacillota</taxon>
        <taxon>Clostridia</taxon>
        <taxon>Lachnospirales</taxon>
        <taxon>Lachnospiraceae</taxon>
        <taxon>Frisingicoccus</taxon>
    </lineage>
</organism>
<feature type="transmembrane region" description="Helical" evidence="7">
    <location>
        <begin position="88"/>
        <end position="118"/>
    </location>
</feature>
<evidence type="ECO:0000259" key="8">
    <source>
        <dbReference type="Pfam" id="PF00924"/>
    </source>
</evidence>
<evidence type="ECO:0000256" key="1">
    <source>
        <dbReference type="ARBA" id="ARBA00004651"/>
    </source>
</evidence>